<keyword evidence="2" id="KW-1185">Reference proteome</keyword>
<comment type="caution">
    <text evidence="1">The sequence shown here is derived from an EMBL/GenBank/DDBJ whole genome shotgun (WGS) entry which is preliminary data.</text>
</comment>
<name>A0A4C1UPW3_EUMVA</name>
<dbReference type="AlphaFoldDB" id="A0A4C1UPW3"/>
<evidence type="ECO:0000313" key="1">
    <source>
        <dbReference type="EMBL" id="GBP28465.1"/>
    </source>
</evidence>
<evidence type="ECO:0000313" key="2">
    <source>
        <dbReference type="Proteomes" id="UP000299102"/>
    </source>
</evidence>
<dbReference type="Proteomes" id="UP000299102">
    <property type="component" value="Unassembled WGS sequence"/>
</dbReference>
<reference evidence="1 2" key="1">
    <citation type="journal article" date="2019" name="Commun. Biol.">
        <title>The bagworm genome reveals a unique fibroin gene that provides high tensile strength.</title>
        <authorList>
            <person name="Kono N."/>
            <person name="Nakamura H."/>
            <person name="Ohtoshi R."/>
            <person name="Tomita M."/>
            <person name="Numata K."/>
            <person name="Arakawa K."/>
        </authorList>
    </citation>
    <scope>NUCLEOTIDE SEQUENCE [LARGE SCALE GENOMIC DNA]</scope>
</reference>
<gene>
    <name evidence="1" type="ORF">EVAR_93412_1</name>
</gene>
<organism evidence="1 2">
    <name type="scientific">Eumeta variegata</name>
    <name type="common">Bagworm moth</name>
    <name type="synonym">Eumeta japonica</name>
    <dbReference type="NCBI Taxonomy" id="151549"/>
    <lineage>
        <taxon>Eukaryota</taxon>
        <taxon>Metazoa</taxon>
        <taxon>Ecdysozoa</taxon>
        <taxon>Arthropoda</taxon>
        <taxon>Hexapoda</taxon>
        <taxon>Insecta</taxon>
        <taxon>Pterygota</taxon>
        <taxon>Neoptera</taxon>
        <taxon>Endopterygota</taxon>
        <taxon>Lepidoptera</taxon>
        <taxon>Glossata</taxon>
        <taxon>Ditrysia</taxon>
        <taxon>Tineoidea</taxon>
        <taxon>Psychidae</taxon>
        <taxon>Oiketicinae</taxon>
        <taxon>Eumeta</taxon>
    </lineage>
</organism>
<sequence>MPQFRSSGESSPCRGGKTWYKCNAGIFVAVNFPSYELKKLNQLGRAQMCCWNPKLDEEPDCCCPSLDFSAAETSRKTYPDA</sequence>
<protein>
    <submittedName>
        <fullName evidence="1">Uncharacterized protein</fullName>
    </submittedName>
</protein>
<proteinExistence type="predicted"/>
<dbReference type="EMBL" id="BGZK01000207">
    <property type="protein sequence ID" value="GBP28465.1"/>
    <property type="molecule type" value="Genomic_DNA"/>
</dbReference>
<accession>A0A4C1UPW3</accession>